<evidence type="ECO:0000256" key="7">
    <source>
        <dbReference type="ARBA" id="ARBA00023204"/>
    </source>
</evidence>
<dbReference type="InterPro" id="IPR007860">
    <property type="entry name" value="DNA_mmatch_repair_MutS_con_dom"/>
</dbReference>
<comment type="function">
    <text evidence="8 9">This protein is involved in the repair of mismatches in DNA. It is possible that it carries out the mismatch recognition step. This protein has a weak ATPase activity.</text>
</comment>
<dbReference type="SUPFAM" id="SSF52540">
    <property type="entry name" value="P-loop containing nucleoside triphosphate hydrolases"/>
    <property type="match status" value="1"/>
</dbReference>
<evidence type="ECO:0000256" key="9">
    <source>
        <dbReference type="HAMAP-Rule" id="MF_00096"/>
    </source>
</evidence>
<dbReference type="SUPFAM" id="SSF48334">
    <property type="entry name" value="DNA repair protein MutS, domain III"/>
    <property type="match status" value="1"/>
</dbReference>
<dbReference type="Pfam" id="PF05192">
    <property type="entry name" value="MutS_III"/>
    <property type="match status" value="1"/>
</dbReference>
<dbReference type="OrthoDB" id="9802448at2"/>
<dbReference type="Proteomes" id="UP000323824">
    <property type="component" value="Chromosome"/>
</dbReference>
<dbReference type="Pfam" id="PF01624">
    <property type="entry name" value="MutS_I"/>
    <property type="match status" value="1"/>
</dbReference>
<feature type="domain" description="DNA mismatch repair proteins mutS family" evidence="11">
    <location>
        <begin position="692"/>
        <end position="708"/>
    </location>
</feature>
<dbReference type="SUPFAM" id="SSF53150">
    <property type="entry name" value="DNA repair protein MutS, domain II"/>
    <property type="match status" value="1"/>
</dbReference>
<feature type="binding site" evidence="9">
    <location>
        <begin position="618"/>
        <end position="625"/>
    </location>
    <ligand>
        <name>ATP</name>
        <dbReference type="ChEBI" id="CHEBI:30616"/>
    </ligand>
</feature>
<sequence length="862" mass="97845">MASNDTPMMKQYNRLKSENKGSVLFFRLGDFYEMFNQDAVEVSKMLNITLTRRGGVQMCGIPYHSAPNYIGRLLAQGQKIAICEQVEMPVGGKGIAKREVVEIITPGTIVDEKFLDSRSNNYIAAFGGDKKGLSFSYSDLSTGEFRTTSFSWDERSDKLRKELARVSPKELILQETLLEDDTLSQILKDCSFLLNRYPEWLFQLDTSIERLKQQFQVNSLKGFGFEESDISLLSPGVILDYISEKSKSYLPHLRNLEFYSDSDYLNLDESTQKNLEIIRNLQDSSKNYTLLDVLDYTKSPMGGRNLRRWLTHPLKDITEIDKRHKKVEFIYQSQTMLSTLRDRLSNILDIERLTSRVAMDKAHGKDLIAIKNSIKESLEIDLLLEEWSDFSLFKNTEDRCSLEGLYTVLENSIDDEPSILITEGKLIKNGYNSEVDRYRNMKSQSKTILDEYLEEEKRKTGINNLKIKYNKILGYFFEVSKSNISQVPESFIRRQSLVNGDRFTTEKLNDLEVEINNSHSKVVELEKALFLKIRDLVKDKITNLMALSVNIGELDTLQSFSYSATVHGYIKPELNKSGSLEIVNGRHPVVEAHLPQGEFISNDIKLNSTDRNFALITGPNMAGKSTYLRQVALIVLMAQTGSYVPADSAKISIVDRIFCRVGASDNLARGESTFLVEMNETANILRTATEESLVIMDEVGRGTSTNDGLSIAWAICEYILSNIKAKTLFATHYHELTELKEDNMFNLSMAVKETGKDILFLRKVIEGASNNSYGIHVAKLAGVPNEVIERANELLEHIITSSSKKELSEIPKSSNKKKLYATELFSSEEYILNAIKGIDFNSITPLEAINYVAKWQKELLSE</sequence>
<dbReference type="InterPro" id="IPR045076">
    <property type="entry name" value="MutS"/>
</dbReference>
<dbReference type="SUPFAM" id="SSF55271">
    <property type="entry name" value="DNA repair protein MutS, domain I"/>
    <property type="match status" value="1"/>
</dbReference>
<dbReference type="Gene3D" id="3.30.420.110">
    <property type="entry name" value="MutS, connector domain"/>
    <property type="match status" value="1"/>
</dbReference>
<evidence type="ECO:0000313" key="13">
    <source>
        <dbReference type="Proteomes" id="UP000323824"/>
    </source>
</evidence>
<dbReference type="GO" id="GO:0140664">
    <property type="term" value="F:ATP-dependent DNA damage sensor activity"/>
    <property type="evidence" value="ECO:0007669"/>
    <property type="project" value="InterPro"/>
</dbReference>
<dbReference type="GO" id="GO:0003684">
    <property type="term" value="F:damaged DNA binding"/>
    <property type="evidence" value="ECO:0007669"/>
    <property type="project" value="UniProtKB-UniRule"/>
</dbReference>
<reference evidence="12 13" key="2">
    <citation type="submission" date="2019-09" db="EMBL/GenBank/DDBJ databases">
        <title>Complete Genome Sequence and Methylome Analysis of free living Spirochaetas.</title>
        <authorList>
            <person name="Leshcheva N."/>
            <person name="Mikheeva N."/>
        </authorList>
    </citation>
    <scope>NUCLEOTIDE SEQUENCE [LARGE SCALE GENOMIC DNA]</scope>
    <source>
        <strain evidence="12 13">P</strain>
    </source>
</reference>
<proteinExistence type="inferred from homology"/>
<dbReference type="PIRSF" id="PIRSF037677">
    <property type="entry name" value="DNA_mis_repair_Msh6"/>
    <property type="match status" value="1"/>
</dbReference>
<protein>
    <recommendedName>
        <fullName evidence="2 9">DNA mismatch repair protein MutS</fullName>
    </recommendedName>
</protein>
<evidence type="ECO:0000256" key="10">
    <source>
        <dbReference type="RuleBase" id="RU003756"/>
    </source>
</evidence>
<evidence type="ECO:0000256" key="3">
    <source>
        <dbReference type="ARBA" id="ARBA00022741"/>
    </source>
</evidence>
<dbReference type="InterPro" id="IPR027417">
    <property type="entry name" value="P-loop_NTPase"/>
</dbReference>
<dbReference type="SMART" id="SM00533">
    <property type="entry name" value="MUTSd"/>
    <property type="match status" value="1"/>
</dbReference>
<dbReference type="InterPro" id="IPR000432">
    <property type="entry name" value="DNA_mismatch_repair_MutS_C"/>
</dbReference>
<reference evidence="12 13" key="1">
    <citation type="submission" date="2019-02" db="EMBL/GenBank/DDBJ databases">
        <authorList>
            <person name="Fomenkov A."/>
            <person name="Dubinina G."/>
            <person name="Grabovich M."/>
            <person name="Vincze T."/>
            <person name="Roberts R.J."/>
        </authorList>
    </citation>
    <scope>NUCLEOTIDE SEQUENCE [LARGE SCALE GENOMIC DNA]</scope>
    <source>
        <strain evidence="12 13">P</strain>
    </source>
</reference>
<comment type="similarity">
    <text evidence="1 9 10">Belongs to the DNA mismatch repair MutS family.</text>
</comment>
<evidence type="ECO:0000256" key="5">
    <source>
        <dbReference type="ARBA" id="ARBA00022840"/>
    </source>
</evidence>
<dbReference type="PROSITE" id="PS00486">
    <property type="entry name" value="DNA_MISMATCH_REPAIR_2"/>
    <property type="match status" value="1"/>
</dbReference>
<dbReference type="RefSeq" id="WP_149569518.1">
    <property type="nucleotide sequence ID" value="NZ_CP035807.1"/>
</dbReference>
<dbReference type="GO" id="GO:0006298">
    <property type="term" value="P:mismatch repair"/>
    <property type="evidence" value="ECO:0007669"/>
    <property type="project" value="UniProtKB-UniRule"/>
</dbReference>
<dbReference type="Gene3D" id="3.40.50.300">
    <property type="entry name" value="P-loop containing nucleotide triphosphate hydrolases"/>
    <property type="match status" value="1"/>
</dbReference>
<dbReference type="Pfam" id="PF00488">
    <property type="entry name" value="MutS_V"/>
    <property type="match status" value="1"/>
</dbReference>
<dbReference type="Gene3D" id="1.10.1420.10">
    <property type="match status" value="2"/>
</dbReference>
<dbReference type="InterPro" id="IPR036187">
    <property type="entry name" value="DNA_mismatch_repair_MutS_sf"/>
</dbReference>
<dbReference type="GO" id="GO:0005829">
    <property type="term" value="C:cytosol"/>
    <property type="evidence" value="ECO:0007669"/>
    <property type="project" value="TreeGrafter"/>
</dbReference>
<accession>A0A5C1QJE9</accession>
<evidence type="ECO:0000259" key="11">
    <source>
        <dbReference type="PROSITE" id="PS00486"/>
    </source>
</evidence>
<dbReference type="Gene3D" id="3.40.1170.10">
    <property type="entry name" value="DNA repair protein MutS, domain I"/>
    <property type="match status" value="1"/>
</dbReference>
<dbReference type="InterPro" id="IPR005748">
    <property type="entry name" value="DNA_mismatch_repair_MutS"/>
</dbReference>
<dbReference type="KEGG" id="sper:EW093_16880"/>
<dbReference type="InterPro" id="IPR007696">
    <property type="entry name" value="DNA_mismatch_repair_MutS_core"/>
</dbReference>
<keyword evidence="4 9" id="KW-0227">DNA damage</keyword>
<evidence type="ECO:0000256" key="6">
    <source>
        <dbReference type="ARBA" id="ARBA00023125"/>
    </source>
</evidence>
<evidence type="ECO:0000256" key="1">
    <source>
        <dbReference type="ARBA" id="ARBA00006271"/>
    </source>
</evidence>
<keyword evidence="7 9" id="KW-0234">DNA repair</keyword>
<dbReference type="Pfam" id="PF05188">
    <property type="entry name" value="MutS_II"/>
    <property type="match status" value="1"/>
</dbReference>
<dbReference type="InterPro" id="IPR007861">
    <property type="entry name" value="DNA_mismatch_repair_MutS_clamp"/>
</dbReference>
<gene>
    <name evidence="9 12" type="primary">mutS</name>
    <name evidence="12" type="ORF">EW093_16880</name>
</gene>
<dbReference type="NCBIfam" id="NF003810">
    <property type="entry name" value="PRK05399.1"/>
    <property type="match status" value="1"/>
</dbReference>
<evidence type="ECO:0000256" key="4">
    <source>
        <dbReference type="ARBA" id="ARBA00022763"/>
    </source>
</evidence>
<keyword evidence="5 9" id="KW-0067">ATP-binding</keyword>
<dbReference type="CDD" id="cd03284">
    <property type="entry name" value="ABC_MutS1"/>
    <property type="match status" value="1"/>
</dbReference>
<evidence type="ECO:0000313" key="12">
    <source>
        <dbReference type="EMBL" id="QEN06292.1"/>
    </source>
</evidence>
<dbReference type="EMBL" id="CP035807">
    <property type="protein sequence ID" value="QEN06292.1"/>
    <property type="molecule type" value="Genomic_DNA"/>
</dbReference>
<dbReference type="SMART" id="SM00534">
    <property type="entry name" value="MUTSac"/>
    <property type="match status" value="1"/>
</dbReference>
<keyword evidence="13" id="KW-1185">Reference proteome</keyword>
<dbReference type="Pfam" id="PF05190">
    <property type="entry name" value="MutS_IV"/>
    <property type="match status" value="1"/>
</dbReference>
<dbReference type="NCBIfam" id="TIGR01070">
    <property type="entry name" value="mutS1"/>
    <property type="match status" value="1"/>
</dbReference>
<dbReference type="InterPro" id="IPR036678">
    <property type="entry name" value="MutS_con_dom_sf"/>
</dbReference>
<keyword evidence="3 9" id="KW-0547">Nucleotide-binding</keyword>
<organism evidence="12 13">
    <name type="scientific">Thiospirochaeta perfilievii</name>
    <dbReference type="NCBI Taxonomy" id="252967"/>
    <lineage>
        <taxon>Bacteria</taxon>
        <taxon>Pseudomonadati</taxon>
        <taxon>Spirochaetota</taxon>
        <taxon>Spirochaetia</taxon>
        <taxon>Spirochaetales</taxon>
        <taxon>Spirochaetaceae</taxon>
        <taxon>Thiospirochaeta</taxon>
    </lineage>
</organism>
<dbReference type="AlphaFoldDB" id="A0A5C1QJE9"/>
<dbReference type="FunFam" id="3.40.50.300:FF:000870">
    <property type="entry name" value="MutS protein homolog 4"/>
    <property type="match status" value="1"/>
</dbReference>
<dbReference type="InterPro" id="IPR017261">
    <property type="entry name" value="DNA_mismatch_repair_MutS/MSH"/>
</dbReference>
<dbReference type="PANTHER" id="PTHR11361:SF34">
    <property type="entry name" value="DNA MISMATCH REPAIR PROTEIN MSH1, MITOCHONDRIAL"/>
    <property type="match status" value="1"/>
</dbReference>
<dbReference type="InterPro" id="IPR007695">
    <property type="entry name" value="DNA_mismatch_repair_MutS-lik_N"/>
</dbReference>
<evidence type="ECO:0000256" key="8">
    <source>
        <dbReference type="ARBA" id="ARBA00024647"/>
    </source>
</evidence>
<keyword evidence="6 9" id="KW-0238">DNA-binding</keyword>
<dbReference type="PANTHER" id="PTHR11361">
    <property type="entry name" value="DNA MISMATCH REPAIR PROTEIN MUTS FAMILY MEMBER"/>
    <property type="match status" value="1"/>
</dbReference>
<dbReference type="GO" id="GO:0030983">
    <property type="term" value="F:mismatched DNA binding"/>
    <property type="evidence" value="ECO:0007669"/>
    <property type="project" value="InterPro"/>
</dbReference>
<dbReference type="GO" id="GO:0005524">
    <property type="term" value="F:ATP binding"/>
    <property type="evidence" value="ECO:0007669"/>
    <property type="project" value="UniProtKB-UniRule"/>
</dbReference>
<dbReference type="HAMAP" id="MF_00096">
    <property type="entry name" value="MutS"/>
    <property type="match status" value="1"/>
</dbReference>
<dbReference type="InterPro" id="IPR016151">
    <property type="entry name" value="DNA_mismatch_repair_MutS_N"/>
</dbReference>
<evidence type="ECO:0000256" key="2">
    <source>
        <dbReference type="ARBA" id="ARBA00021982"/>
    </source>
</evidence>
<name>A0A5C1QJE9_9SPIO</name>